<evidence type="ECO:0000313" key="8">
    <source>
        <dbReference type="Proteomes" id="UP000663852"/>
    </source>
</evidence>
<comment type="caution">
    <text evidence="5">The sequence shown here is derived from an EMBL/GenBank/DDBJ whole genome shotgun (WGS) entry which is preliminary data.</text>
</comment>
<dbReference type="SUPFAM" id="SSF57850">
    <property type="entry name" value="RING/U-box"/>
    <property type="match status" value="1"/>
</dbReference>
<dbReference type="OrthoDB" id="424753at2759"/>
<dbReference type="EMBL" id="CAJNOR010005408">
    <property type="protein sequence ID" value="CAF1561190.1"/>
    <property type="molecule type" value="Genomic_DNA"/>
</dbReference>
<evidence type="ECO:0000256" key="2">
    <source>
        <dbReference type="ARBA" id="ARBA00022771"/>
    </source>
</evidence>
<protein>
    <recommendedName>
        <fullName evidence="4">RanBP2-type domain-containing protein</fullName>
    </recommendedName>
</protein>
<dbReference type="EMBL" id="CAJNOJ010000893">
    <property type="protein sequence ID" value="CAF1531898.1"/>
    <property type="molecule type" value="Genomic_DNA"/>
</dbReference>
<evidence type="ECO:0000313" key="7">
    <source>
        <dbReference type="Proteomes" id="UP000663828"/>
    </source>
</evidence>
<keyword evidence="1" id="KW-0479">Metal-binding</keyword>
<dbReference type="AlphaFoldDB" id="A0A815V9N1"/>
<evidence type="ECO:0000256" key="1">
    <source>
        <dbReference type="ARBA" id="ARBA00022723"/>
    </source>
</evidence>
<dbReference type="InterPro" id="IPR001876">
    <property type="entry name" value="Znf_RanBP2"/>
</dbReference>
<dbReference type="GO" id="GO:0008270">
    <property type="term" value="F:zinc ion binding"/>
    <property type="evidence" value="ECO:0007669"/>
    <property type="project" value="UniProtKB-KW"/>
</dbReference>
<evidence type="ECO:0000313" key="5">
    <source>
        <dbReference type="EMBL" id="CAF1531898.1"/>
    </source>
</evidence>
<dbReference type="Pfam" id="PF00569">
    <property type="entry name" value="ZZ"/>
    <property type="match status" value="1"/>
</dbReference>
<reference evidence="5" key="1">
    <citation type="submission" date="2021-02" db="EMBL/GenBank/DDBJ databases">
        <authorList>
            <person name="Nowell W R."/>
        </authorList>
    </citation>
    <scope>NUCLEOTIDE SEQUENCE</scope>
</reference>
<accession>A0A815V9N1</accession>
<keyword evidence="3" id="KW-0862">Zinc</keyword>
<keyword evidence="2" id="KW-0863">Zinc-finger</keyword>
<sequence length="74" mass="8509">MLIAPWFCDGCGRQNGITRYQCQHCRGLNTYDLCDQCILHAPTLHPHHRFQLIQQAGVGTPTNWVGREQRAVLY</sequence>
<name>A0A815V9N1_ADIRI</name>
<evidence type="ECO:0000259" key="4">
    <source>
        <dbReference type="PROSITE" id="PS01358"/>
    </source>
</evidence>
<dbReference type="Proteomes" id="UP000663852">
    <property type="component" value="Unassembled WGS sequence"/>
</dbReference>
<dbReference type="InterPro" id="IPR000433">
    <property type="entry name" value="Znf_ZZ"/>
</dbReference>
<feature type="domain" description="RanBP2-type" evidence="4">
    <location>
        <begin position="6"/>
        <end position="25"/>
    </location>
</feature>
<evidence type="ECO:0000256" key="3">
    <source>
        <dbReference type="ARBA" id="ARBA00022833"/>
    </source>
</evidence>
<evidence type="ECO:0000313" key="6">
    <source>
        <dbReference type="EMBL" id="CAF1561190.1"/>
    </source>
</evidence>
<organism evidence="5 8">
    <name type="scientific">Adineta ricciae</name>
    <name type="common">Rotifer</name>
    <dbReference type="NCBI Taxonomy" id="249248"/>
    <lineage>
        <taxon>Eukaryota</taxon>
        <taxon>Metazoa</taxon>
        <taxon>Spiralia</taxon>
        <taxon>Gnathifera</taxon>
        <taxon>Rotifera</taxon>
        <taxon>Eurotatoria</taxon>
        <taxon>Bdelloidea</taxon>
        <taxon>Adinetida</taxon>
        <taxon>Adinetidae</taxon>
        <taxon>Adineta</taxon>
    </lineage>
</organism>
<keyword evidence="7" id="KW-1185">Reference proteome</keyword>
<dbReference type="InterPro" id="IPR043145">
    <property type="entry name" value="Znf_ZZ_sf"/>
</dbReference>
<dbReference type="Proteomes" id="UP000663828">
    <property type="component" value="Unassembled WGS sequence"/>
</dbReference>
<proteinExistence type="predicted"/>
<gene>
    <name evidence="5" type="ORF">EDS130_LOCUS44638</name>
    <name evidence="6" type="ORF">XAT740_LOCUS43632</name>
</gene>
<dbReference type="Gene3D" id="3.30.60.90">
    <property type="match status" value="1"/>
</dbReference>
<dbReference type="PROSITE" id="PS01358">
    <property type="entry name" value="ZF_RANBP2_1"/>
    <property type="match status" value="1"/>
</dbReference>